<keyword evidence="8" id="KW-1185">Reference proteome</keyword>
<dbReference type="RefSeq" id="WP_108778157.1">
    <property type="nucleotide sequence ID" value="NZ_CP029186.1"/>
</dbReference>
<dbReference type="EMBL" id="CP029186">
    <property type="protein sequence ID" value="AWH85455.1"/>
    <property type="molecule type" value="Genomic_DNA"/>
</dbReference>
<dbReference type="CDD" id="cd07560">
    <property type="entry name" value="Peptidase_S41_CPP"/>
    <property type="match status" value="1"/>
</dbReference>
<dbReference type="GO" id="GO:0030288">
    <property type="term" value="C:outer membrane-bounded periplasmic space"/>
    <property type="evidence" value="ECO:0007669"/>
    <property type="project" value="TreeGrafter"/>
</dbReference>
<evidence type="ECO:0000313" key="7">
    <source>
        <dbReference type="EMBL" id="AWH85455.1"/>
    </source>
</evidence>
<reference evidence="7 8" key="1">
    <citation type="submission" date="2018-04" db="EMBL/GenBank/DDBJ databases">
        <title>Genome sequencing of Flavobacterium sp. HYN0059.</title>
        <authorList>
            <person name="Yi H."/>
            <person name="Baek C."/>
        </authorList>
    </citation>
    <scope>NUCLEOTIDE SEQUENCE [LARGE SCALE GENOMIC DNA]</scope>
    <source>
        <strain evidence="7 8">HYN0059</strain>
    </source>
</reference>
<dbReference type="SUPFAM" id="SSF52096">
    <property type="entry name" value="ClpP/crotonase"/>
    <property type="match status" value="1"/>
</dbReference>
<feature type="chain" id="PRO_5015398236" evidence="5">
    <location>
        <begin position="20"/>
        <end position="677"/>
    </location>
</feature>
<dbReference type="Pfam" id="PF11818">
    <property type="entry name" value="DUF3340"/>
    <property type="match status" value="1"/>
</dbReference>
<dbReference type="GO" id="GO:0004175">
    <property type="term" value="F:endopeptidase activity"/>
    <property type="evidence" value="ECO:0007669"/>
    <property type="project" value="TreeGrafter"/>
</dbReference>
<dbReference type="Gene3D" id="3.90.226.10">
    <property type="entry name" value="2-enoyl-CoA Hydratase, Chain A, domain 1"/>
    <property type="match status" value="1"/>
</dbReference>
<dbReference type="Gene3D" id="2.30.42.10">
    <property type="match status" value="1"/>
</dbReference>
<dbReference type="AlphaFoldDB" id="A0A2S1QYJ1"/>
<dbReference type="KEGG" id="falb:HYN59_10155"/>
<dbReference type="SMART" id="SM00228">
    <property type="entry name" value="PDZ"/>
    <property type="match status" value="1"/>
</dbReference>
<gene>
    <name evidence="7" type="ORF">HYN59_10155</name>
</gene>
<protein>
    <submittedName>
        <fullName evidence="7">Peptidase S41</fullName>
    </submittedName>
</protein>
<evidence type="ECO:0000259" key="6">
    <source>
        <dbReference type="PROSITE" id="PS50106"/>
    </source>
</evidence>
<organism evidence="7 8">
    <name type="scientific">Flavobacterium album</name>
    <dbReference type="NCBI Taxonomy" id="2175091"/>
    <lineage>
        <taxon>Bacteria</taxon>
        <taxon>Pseudomonadati</taxon>
        <taxon>Bacteroidota</taxon>
        <taxon>Flavobacteriia</taxon>
        <taxon>Flavobacteriales</taxon>
        <taxon>Flavobacteriaceae</taxon>
        <taxon>Flavobacterium</taxon>
    </lineage>
</organism>
<sequence>MRKIFALAFLLPLAMGAQNNNGKACEIFSKVSTVLQTKHFKPKPIDDSLSVYVFETVMEGLDDNRVLFLKEEYDQLARHKYEIDDYIKNKDCAFFSDFITVYKKALERNKDFVEQIGREPLPFNTKDTIYYSKSSFPFHTKPERIKNFLRKKITFDILEDVAQQSKNKDSLKLNLEALGKIAKSKVLESYLCKVNSLLNPTEGFDNSIYNEFYSVFCSYFDPHSTYFNYSEKASFVSSISTENYSLGLYVSQNDKEEIIVEEVVPGGPAYHTDKINKGDQIIKLAANNTEYTVSCASMETISDIVNSDTYKTVELTLRKKDGTIYSVNLEKKVMKAEDHSVFSFVLGDDKPVGYIKVPSFYTAFDSDKKQGCADDVAREIVKLKKENIKGLIIDLQFNGGGSMDEVIRMAGMFINFGPVAVVSDKDKDYSVVKDFNRGMIFNGPMVVLVNGFSASASEFFAGVMQDYNRAVIVGNTTVGKATMQTILPLEEENPEDFVKVTIDKFYRITGKSSQYLGIVPDVELPTFFDKLLPRESAMPTAIKNDSIPNLNLRFTKLPDAPIKKAASLSKARVDSDPGFMLVSSVNDRINALYTNAKKPLPVTFDNVFDDVHSMDQIWKDITATADKEQAFTIRNTSFADVTGYDEYAKNANDYKIKSVKTDMYINEAVNILKDLNQ</sequence>
<dbReference type="OrthoDB" id="9812068at2"/>
<dbReference type="InterPro" id="IPR036034">
    <property type="entry name" value="PDZ_sf"/>
</dbReference>
<name>A0A2S1QYJ1_9FLAO</name>
<dbReference type="SMART" id="SM00245">
    <property type="entry name" value="TSPc"/>
    <property type="match status" value="1"/>
</dbReference>
<dbReference type="GO" id="GO:0007165">
    <property type="term" value="P:signal transduction"/>
    <property type="evidence" value="ECO:0007669"/>
    <property type="project" value="TreeGrafter"/>
</dbReference>
<dbReference type="Proteomes" id="UP000244929">
    <property type="component" value="Chromosome"/>
</dbReference>
<dbReference type="InterPro" id="IPR001478">
    <property type="entry name" value="PDZ"/>
</dbReference>
<keyword evidence="3" id="KW-0378">Hydrolase</keyword>
<keyword evidence="2" id="KW-0645">Protease</keyword>
<dbReference type="SUPFAM" id="SSF50156">
    <property type="entry name" value="PDZ domain-like"/>
    <property type="match status" value="1"/>
</dbReference>
<dbReference type="PROSITE" id="PS50106">
    <property type="entry name" value="PDZ"/>
    <property type="match status" value="1"/>
</dbReference>
<keyword evidence="4" id="KW-0720">Serine protease</keyword>
<accession>A0A2S1QYJ1</accession>
<dbReference type="GO" id="GO:0006508">
    <property type="term" value="P:proteolysis"/>
    <property type="evidence" value="ECO:0007669"/>
    <property type="project" value="UniProtKB-KW"/>
</dbReference>
<evidence type="ECO:0000256" key="1">
    <source>
        <dbReference type="ARBA" id="ARBA00009179"/>
    </source>
</evidence>
<feature type="domain" description="PDZ" evidence="6">
    <location>
        <begin position="235"/>
        <end position="307"/>
    </location>
</feature>
<dbReference type="Pfam" id="PF00595">
    <property type="entry name" value="PDZ"/>
    <property type="match status" value="1"/>
</dbReference>
<dbReference type="PANTHER" id="PTHR32060:SF22">
    <property type="entry name" value="CARBOXYL-TERMINAL-PROCESSING PEPTIDASE 3, CHLOROPLASTIC"/>
    <property type="match status" value="1"/>
</dbReference>
<evidence type="ECO:0000256" key="3">
    <source>
        <dbReference type="ARBA" id="ARBA00022801"/>
    </source>
</evidence>
<dbReference type="InterPro" id="IPR029045">
    <property type="entry name" value="ClpP/crotonase-like_dom_sf"/>
</dbReference>
<dbReference type="InterPro" id="IPR005151">
    <property type="entry name" value="Tail-specific_protease"/>
</dbReference>
<feature type="signal peptide" evidence="5">
    <location>
        <begin position="1"/>
        <end position="19"/>
    </location>
</feature>
<dbReference type="GO" id="GO:0008236">
    <property type="term" value="F:serine-type peptidase activity"/>
    <property type="evidence" value="ECO:0007669"/>
    <property type="project" value="UniProtKB-KW"/>
</dbReference>
<comment type="similarity">
    <text evidence="1">Belongs to the peptidase S41A family.</text>
</comment>
<dbReference type="Pfam" id="PF17804">
    <property type="entry name" value="TSP_NTD"/>
    <property type="match status" value="1"/>
</dbReference>
<evidence type="ECO:0000256" key="5">
    <source>
        <dbReference type="SAM" id="SignalP"/>
    </source>
</evidence>
<dbReference type="InterPro" id="IPR020992">
    <property type="entry name" value="Tail_Prtase_C"/>
</dbReference>
<evidence type="ECO:0000256" key="4">
    <source>
        <dbReference type="ARBA" id="ARBA00022825"/>
    </source>
</evidence>
<keyword evidence="5" id="KW-0732">Signal</keyword>
<proteinExistence type="inferred from homology"/>
<evidence type="ECO:0000313" key="8">
    <source>
        <dbReference type="Proteomes" id="UP000244929"/>
    </source>
</evidence>
<dbReference type="InterPro" id="IPR004447">
    <property type="entry name" value="Peptidase_S41A"/>
</dbReference>
<dbReference type="Pfam" id="PF03572">
    <property type="entry name" value="Peptidase_S41"/>
    <property type="match status" value="1"/>
</dbReference>
<evidence type="ECO:0000256" key="2">
    <source>
        <dbReference type="ARBA" id="ARBA00022670"/>
    </source>
</evidence>
<dbReference type="PANTHER" id="PTHR32060">
    <property type="entry name" value="TAIL-SPECIFIC PROTEASE"/>
    <property type="match status" value="1"/>
</dbReference>
<dbReference type="InterPro" id="IPR040573">
    <property type="entry name" value="TSP_N"/>
</dbReference>